<dbReference type="InterPro" id="IPR020946">
    <property type="entry name" value="Flavin_mOase-like"/>
</dbReference>
<reference evidence="6" key="1">
    <citation type="journal article" date="2023" name="Mol. Phylogenet. Evol.">
        <title>Genome-scale phylogeny and comparative genomics of the fungal order Sordariales.</title>
        <authorList>
            <person name="Hensen N."/>
            <person name="Bonometti L."/>
            <person name="Westerberg I."/>
            <person name="Brannstrom I.O."/>
            <person name="Guillou S."/>
            <person name="Cros-Aarteil S."/>
            <person name="Calhoun S."/>
            <person name="Haridas S."/>
            <person name="Kuo A."/>
            <person name="Mondo S."/>
            <person name="Pangilinan J."/>
            <person name="Riley R."/>
            <person name="LaButti K."/>
            <person name="Andreopoulos B."/>
            <person name="Lipzen A."/>
            <person name="Chen C."/>
            <person name="Yan M."/>
            <person name="Daum C."/>
            <person name="Ng V."/>
            <person name="Clum A."/>
            <person name="Steindorff A."/>
            <person name="Ohm R.A."/>
            <person name="Martin F."/>
            <person name="Silar P."/>
            <person name="Natvig D.O."/>
            <person name="Lalanne C."/>
            <person name="Gautier V."/>
            <person name="Ament-Velasquez S.L."/>
            <person name="Kruys A."/>
            <person name="Hutchinson M.I."/>
            <person name="Powell A.J."/>
            <person name="Barry K."/>
            <person name="Miller A.N."/>
            <person name="Grigoriev I.V."/>
            <person name="Debuchy R."/>
            <person name="Gladieux P."/>
            <person name="Hiltunen Thoren M."/>
            <person name="Johannesson H."/>
        </authorList>
    </citation>
    <scope>NUCLEOTIDE SEQUENCE</scope>
    <source>
        <strain evidence="6">CBS 168.71</strain>
    </source>
</reference>
<evidence type="ECO:0000313" key="7">
    <source>
        <dbReference type="Proteomes" id="UP001278766"/>
    </source>
</evidence>
<keyword evidence="3" id="KW-0274">FAD</keyword>
<dbReference type="Proteomes" id="UP001278766">
    <property type="component" value="Unassembled WGS sequence"/>
</dbReference>
<dbReference type="AlphaFoldDB" id="A0AAE0HLL2"/>
<dbReference type="InterPro" id="IPR000960">
    <property type="entry name" value="Flavin_mOase"/>
</dbReference>
<dbReference type="InterPro" id="IPR036188">
    <property type="entry name" value="FAD/NAD-bd_sf"/>
</dbReference>
<proteinExistence type="inferred from homology"/>
<accession>A0AAE0HLL2</accession>
<dbReference type="PANTHER" id="PTHR23023">
    <property type="entry name" value="DIMETHYLANILINE MONOOXYGENASE"/>
    <property type="match status" value="1"/>
</dbReference>
<dbReference type="RefSeq" id="XP_062662293.1">
    <property type="nucleotide sequence ID" value="XM_062805094.1"/>
</dbReference>
<keyword evidence="4" id="KW-0521">NADP</keyword>
<evidence type="ECO:0000256" key="2">
    <source>
        <dbReference type="ARBA" id="ARBA00022630"/>
    </source>
</evidence>
<dbReference type="GeneID" id="87842042"/>
<dbReference type="GO" id="GO:0004499">
    <property type="term" value="F:N,N-dimethylaniline monooxygenase activity"/>
    <property type="evidence" value="ECO:0007669"/>
    <property type="project" value="InterPro"/>
</dbReference>
<dbReference type="SUPFAM" id="SSF51905">
    <property type="entry name" value="FAD/NAD(P)-binding domain"/>
    <property type="match status" value="1"/>
</dbReference>
<evidence type="ECO:0000313" key="6">
    <source>
        <dbReference type="EMBL" id="KAK3298779.1"/>
    </source>
</evidence>
<gene>
    <name evidence="6" type="ORF">B0H64DRAFT_415341</name>
</gene>
<dbReference type="InterPro" id="IPR050346">
    <property type="entry name" value="FMO-like"/>
</dbReference>
<dbReference type="PRINTS" id="PR00370">
    <property type="entry name" value="FMOXYGENASE"/>
</dbReference>
<protein>
    <submittedName>
        <fullName evidence="6">Uncharacterized protein</fullName>
    </submittedName>
</protein>
<dbReference type="Gene3D" id="3.50.50.60">
    <property type="entry name" value="FAD/NAD(P)-binding domain"/>
    <property type="match status" value="2"/>
</dbReference>
<dbReference type="GO" id="GO:0050660">
    <property type="term" value="F:flavin adenine dinucleotide binding"/>
    <property type="evidence" value="ECO:0007669"/>
    <property type="project" value="InterPro"/>
</dbReference>
<comment type="caution">
    <text evidence="6">The sequence shown here is derived from an EMBL/GenBank/DDBJ whole genome shotgun (WGS) entry which is preliminary data.</text>
</comment>
<keyword evidence="2" id="KW-0285">Flavoprotein</keyword>
<dbReference type="GO" id="GO:0050661">
    <property type="term" value="F:NADP binding"/>
    <property type="evidence" value="ECO:0007669"/>
    <property type="project" value="InterPro"/>
</dbReference>
<evidence type="ECO:0000256" key="1">
    <source>
        <dbReference type="ARBA" id="ARBA00009183"/>
    </source>
</evidence>
<dbReference type="Pfam" id="PF00743">
    <property type="entry name" value="FMO-like"/>
    <property type="match status" value="2"/>
</dbReference>
<dbReference type="EMBL" id="JAUEPN010000002">
    <property type="protein sequence ID" value="KAK3298779.1"/>
    <property type="molecule type" value="Genomic_DNA"/>
</dbReference>
<evidence type="ECO:0000256" key="3">
    <source>
        <dbReference type="ARBA" id="ARBA00022827"/>
    </source>
</evidence>
<keyword evidence="7" id="KW-1185">Reference proteome</keyword>
<keyword evidence="5" id="KW-0560">Oxidoreductase</keyword>
<organism evidence="6 7">
    <name type="scientific">Chaetomium fimeti</name>
    <dbReference type="NCBI Taxonomy" id="1854472"/>
    <lineage>
        <taxon>Eukaryota</taxon>
        <taxon>Fungi</taxon>
        <taxon>Dikarya</taxon>
        <taxon>Ascomycota</taxon>
        <taxon>Pezizomycotina</taxon>
        <taxon>Sordariomycetes</taxon>
        <taxon>Sordariomycetidae</taxon>
        <taxon>Sordariales</taxon>
        <taxon>Chaetomiaceae</taxon>
        <taxon>Chaetomium</taxon>
    </lineage>
</organism>
<reference evidence="6" key="2">
    <citation type="submission" date="2023-06" db="EMBL/GenBank/DDBJ databases">
        <authorList>
            <consortium name="Lawrence Berkeley National Laboratory"/>
            <person name="Haridas S."/>
            <person name="Hensen N."/>
            <person name="Bonometti L."/>
            <person name="Westerberg I."/>
            <person name="Brannstrom I.O."/>
            <person name="Guillou S."/>
            <person name="Cros-Aarteil S."/>
            <person name="Calhoun S."/>
            <person name="Kuo A."/>
            <person name="Mondo S."/>
            <person name="Pangilinan J."/>
            <person name="Riley R."/>
            <person name="Labutti K."/>
            <person name="Andreopoulos B."/>
            <person name="Lipzen A."/>
            <person name="Chen C."/>
            <person name="Yanf M."/>
            <person name="Daum C."/>
            <person name="Ng V."/>
            <person name="Clum A."/>
            <person name="Steindorff A."/>
            <person name="Ohm R."/>
            <person name="Martin F."/>
            <person name="Silar P."/>
            <person name="Natvig D."/>
            <person name="Lalanne C."/>
            <person name="Gautier V."/>
            <person name="Ament-Velasquez S.L."/>
            <person name="Kruys A."/>
            <person name="Hutchinson M.I."/>
            <person name="Powell A.J."/>
            <person name="Barry K."/>
            <person name="Miller A.N."/>
            <person name="Grigoriev I.V."/>
            <person name="Debuchy R."/>
            <person name="Gladieux P."/>
            <person name="Thoren M.H."/>
            <person name="Johannesson H."/>
        </authorList>
    </citation>
    <scope>NUCLEOTIDE SEQUENCE</scope>
    <source>
        <strain evidence="6">CBS 168.71</strain>
    </source>
</reference>
<evidence type="ECO:0000256" key="4">
    <source>
        <dbReference type="ARBA" id="ARBA00022857"/>
    </source>
</evidence>
<evidence type="ECO:0000256" key="5">
    <source>
        <dbReference type="ARBA" id="ARBA00023002"/>
    </source>
</evidence>
<sequence length="517" mass="57457">MGDVKVAVIGLGSYHPLFVSEYWLTLIAGPAGLTAIKALREEGFGVQGFERRDCVGGVWSKSQNASYTSVIQETITNTSRFTVNWPPYLTGSQVAEFLQAYATKFQLHQYIRFNTTVRVVLRDDADAGPKQFAGQRVLVVGLGNTACDVSLSVAREASCVYQSYRSGRMIISRYDDDGIPTDPKPWPKAQLTYLLRDRLPWLAMRLEKRLLVKTMVGDAARQRPRREDGDSERRRRLRAEEKIRGEWRLMPCPTEFAHPTVHDDFISALDSGRVTPVRGFKEFAGADEVLLDDGSTIRVDAVVFCTGYTLDFGIMPELEMDGCCGLPLKMAADQRQTKAQQAGEEKGAGVGTREKPTLPRLYHMLFPPRWASSVAILSWMSTFETAWCVSELASTAVSQVWAADVASKLTPGSLEPGKLPSAAPYREPARLPTEAEMNAAVDKHHAWWRRGWAKEPSAHPGLIQPWLTKGPGSNHAWRVFETNPLNIPGCGRRAWPGARQALQDAVSRLSFLSSLFV</sequence>
<name>A0AAE0HLL2_9PEZI</name>
<comment type="similarity">
    <text evidence="1">Belongs to the FMO family.</text>
</comment>